<evidence type="ECO:0000256" key="5">
    <source>
        <dbReference type="ARBA" id="ARBA00023125"/>
    </source>
</evidence>
<keyword evidence="6" id="KW-0804">Transcription</keyword>
<dbReference type="InterPro" id="IPR001138">
    <property type="entry name" value="Zn2Cys6_DnaBD"/>
</dbReference>
<dbReference type="SUPFAM" id="SSF57701">
    <property type="entry name" value="Zn2/Cys6 DNA-binding domain"/>
    <property type="match status" value="1"/>
</dbReference>
<comment type="subcellular location">
    <subcellularLocation>
        <location evidence="1">Nucleus</location>
    </subcellularLocation>
</comment>
<keyword evidence="7" id="KW-0539">Nucleus</keyword>
<evidence type="ECO:0000256" key="11">
    <source>
        <dbReference type="SAM" id="MobiDB-lite"/>
    </source>
</evidence>
<evidence type="ECO:0000256" key="9">
    <source>
        <dbReference type="ARBA" id="ARBA00041135"/>
    </source>
</evidence>
<proteinExistence type="inferred from homology"/>
<dbReference type="PROSITE" id="PS00463">
    <property type="entry name" value="ZN2_CY6_FUNGAL_1"/>
    <property type="match status" value="1"/>
</dbReference>
<dbReference type="CDD" id="cd12148">
    <property type="entry name" value="fungal_TF_MHR"/>
    <property type="match status" value="1"/>
</dbReference>
<dbReference type="InterPro" id="IPR036864">
    <property type="entry name" value="Zn2-C6_fun-type_DNA-bd_sf"/>
</dbReference>
<dbReference type="PANTHER" id="PTHR31845:SF34">
    <property type="entry name" value="TRANSCRIPTIONAL ACTIVATOR OF PROTEASES PRTT"/>
    <property type="match status" value="1"/>
</dbReference>
<dbReference type="EMBL" id="KE384736">
    <property type="protein sequence ID" value="KJK78078.1"/>
    <property type="molecule type" value="Genomic_DNA"/>
</dbReference>
<keyword evidence="14" id="KW-1185">Reference proteome</keyword>
<dbReference type="Gene3D" id="4.10.240.10">
    <property type="entry name" value="Zn(2)-C6 fungal-type DNA-binding domain"/>
    <property type="match status" value="1"/>
</dbReference>
<dbReference type="GO" id="GO:0005634">
    <property type="term" value="C:nucleus"/>
    <property type="evidence" value="ECO:0007669"/>
    <property type="project" value="UniProtKB-SubCell"/>
</dbReference>
<protein>
    <recommendedName>
        <fullName evidence="9">Transcriptional activator of proteases prtT</fullName>
    </recommendedName>
    <alternativeName>
        <fullName evidence="10">Zn(2)-C6 zinc finger-containing protein prtT</fullName>
    </alternativeName>
</protein>
<evidence type="ECO:0000256" key="6">
    <source>
        <dbReference type="ARBA" id="ARBA00023163"/>
    </source>
</evidence>
<name>A0A0D9NWD0_METAN</name>
<sequence>MAPPPSKSLSRRLETGICITQRRLSAFIPIMPSFRTGRASKACDSCRKNKTRCYASGKIKGTCLRCETLSLECSLKEDLAGNALLDHVEQATAAAASSSHAAVVDARLDRLEALADKLEHHRRTPPLSENGSGATSHYPGPRERHPAPVFLIRDACTDAGVGSPEHHEAGESQDVISIGLVPLPTAHTLLRIFHVHYGRWVKFSEDLSSEALLPQVRHSPLLLCSLFLIAVRHTNDQLADQLAPRLFQEAKRLLSASLLTVPQGIEFYQSIIILSLWSTTIGQVPLSVDSWMITGYALQQAMASPFFIDAFQCTTAAPATKAHCDAWCLWTHLTLAHLHYCVGMRRHAIISQVEIDRCLRFLEADNVNNYETRMVAEVQLYWVIYQQCCVGRVDLLGVIRALQLWQHKWISLFDQPRSQFLQMGFHFAHLFAYYQSLRSAQTGMDIATLSEMIRLAETTIKLAINTADERTRHLTDHIYHLITFSALTLCQVIHNYEPQLTTAGYDLYVLDSLIYTLINWFGSIGLRCHVAHILGDIISAQFQKLRPGFRPSSIPPTYNLIGNEAVLPLFDEQSPHRPSIAFTYPNVIGLDLFSVNDDTMPWPQCV</sequence>
<evidence type="ECO:0000256" key="1">
    <source>
        <dbReference type="ARBA" id="ARBA00004123"/>
    </source>
</evidence>
<organism evidence="13 14">
    <name type="scientific">Metarhizium anisopliae BRIP 53293</name>
    <dbReference type="NCBI Taxonomy" id="1291518"/>
    <lineage>
        <taxon>Eukaryota</taxon>
        <taxon>Fungi</taxon>
        <taxon>Dikarya</taxon>
        <taxon>Ascomycota</taxon>
        <taxon>Pezizomycotina</taxon>
        <taxon>Sordariomycetes</taxon>
        <taxon>Hypocreomycetidae</taxon>
        <taxon>Hypocreales</taxon>
        <taxon>Clavicipitaceae</taxon>
        <taxon>Metarhizium</taxon>
    </lineage>
</organism>
<dbReference type="CDD" id="cd00067">
    <property type="entry name" value="GAL4"/>
    <property type="match status" value="1"/>
</dbReference>
<evidence type="ECO:0000256" key="4">
    <source>
        <dbReference type="ARBA" id="ARBA00023015"/>
    </source>
</evidence>
<dbReference type="AlphaFoldDB" id="A0A0D9NWD0"/>
<dbReference type="InterPro" id="IPR051089">
    <property type="entry name" value="prtT"/>
</dbReference>
<gene>
    <name evidence="13" type="ORF">H634G_06661</name>
</gene>
<feature type="region of interest" description="Disordered" evidence="11">
    <location>
        <begin position="120"/>
        <end position="141"/>
    </location>
</feature>
<evidence type="ECO:0000313" key="13">
    <source>
        <dbReference type="EMBL" id="KJK78078.1"/>
    </source>
</evidence>
<keyword evidence="4" id="KW-0805">Transcription regulation</keyword>
<evidence type="ECO:0000256" key="10">
    <source>
        <dbReference type="ARBA" id="ARBA00042461"/>
    </source>
</evidence>
<dbReference type="SMART" id="SM00066">
    <property type="entry name" value="GAL4"/>
    <property type="match status" value="1"/>
</dbReference>
<reference evidence="14" key="1">
    <citation type="journal article" date="2014" name="BMC Genomics">
        <title>The genome sequence of the biocontrol fungus Metarhizium anisopliae and comparative genomics of Metarhizium species.</title>
        <authorList>
            <person name="Pattemore J.A."/>
            <person name="Hane J.K."/>
            <person name="Williams A.H."/>
            <person name="Wilson B.A."/>
            <person name="Stodart B.J."/>
            <person name="Ash G.J."/>
        </authorList>
    </citation>
    <scope>NUCLEOTIDE SEQUENCE [LARGE SCALE GENOMIC DNA]</scope>
    <source>
        <strain evidence="14">BRIP 53293</strain>
    </source>
</reference>
<feature type="domain" description="Zn(2)-C6 fungal-type" evidence="12">
    <location>
        <begin position="42"/>
        <end position="75"/>
    </location>
</feature>
<dbReference type="Pfam" id="PF00172">
    <property type="entry name" value="Zn_clus"/>
    <property type="match status" value="1"/>
</dbReference>
<evidence type="ECO:0000256" key="7">
    <source>
        <dbReference type="ARBA" id="ARBA00023242"/>
    </source>
</evidence>
<dbReference type="GO" id="GO:0008270">
    <property type="term" value="F:zinc ion binding"/>
    <property type="evidence" value="ECO:0007669"/>
    <property type="project" value="InterPro"/>
</dbReference>
<dbReference type="GO" id="GO:0000981">
    <property type="term" value="F:DNA-binding transcription factor activity, RNA polymerase II-specific"/>
    <property type="evidence" value="ECO:0007669"/>
    <property type="project" value="InterPro"/>
</dbReference>
<accession>A0A0D9NWD0</accession>
<dbReference type="GO" id="GO:0000976">
    <property type="term" value="F:transcription cis-regulatory region binding"/>
    <property type="evidence" value="ECO:0007669"/>
    <property type="project" value="TreeGrafter"/>
</dbReference>
<evidence type="ECO:0000313" key="14">
    <source>
        <dbReference type="Proteomes" id="UP000054544"/>
    </source>
</evidence>
<dbReference type="OrthoDB" id="2595934at2759"/>
<comment type="similarity">
    <text evidence="8">Belongs to the prtT family.</text>
</comment>
<dbReference type="PROSITE" id="PS50048">
    <property type="entry name" value="ZN2_CY6_FUNGAL_2"/>
    <property type="match status" value="1"/>
</dbReference>
<dbReference type="PANTHER" id="PTHR31845">
    <property type="entry name" value="FINGER DOMAIN PROTEIN, PUTATIVE-RELATED"/>
    <property type="match status" value="1"/>
</dbReference>
<dbReference type="Proteomes" id="UP000054544">
    <property type="component" value="Unassembled WGS sequence"/>
</dbReference>
<evidence type="ECO:0000259" key="12">
    <source>
        <dbReference type="PROSITE" id="PS50048"/>
    </source>
</evidence>
<evidence type="ECO:0000256" key="8">
    <source>
        <dbReference type="ARBA" id="ARBA00038134"/>
    </source>
</evidence>
<dbReference type="STRING" id="1291518.A0A0D9NWD0"/>
<evidence type="ECO:0000256" key="3">
    <source>
        <dbReference type="ARBA" id="ARBA00022833"/>
    </source>
</evidence>
<keyword evidence="2" id="KW-0479">Metal-binding</keyword>
<keyword evidence="5" id="KW-0238">DNA-binding</keyword>
<evidence type="ECO:0000256" key="2">
    <source>
        <dbReference type="ARBA" id="ARBA00022723"/>
    </source>
</evidence>
<keyword evidence="3" id="KW-0862">Zinc</keyword>